<evidence type="ECO:0000259" key="13">
    <source>
        <dbReference type="PROSITE" id="PS50109"/>
    </source>
</evidence>
<feature type="transmembrane region" description="Helical" evidence="12">
    <location>
        <begin position="187"/>
        <end position="210"/>
    </location>
</feature>
<dbReference type="InterPro" id="IPR003594">
    <property type="entry name" value="HATPase_dom"/>
</dbReference>
<accession>A0AAE2SBI5</accession>
<protein>
    <recommendedName>
        <fullName evidence="3">histidine kinase</fullName>
        <ecNumber evidence="3">2.7.13.3</ecNumber>
    </recommendedName>
</protein>
<dbReference type="InterPro" id="IPR036097">
    <property type="entry name" value="HisK_dim/P_sf"/>
</dbReference>
<keyword evidence="11 12" id="KW-0472">Membrane</keyword>
<dbReference type="SUPFAM" id="SSF47384">
    <property type="entry name" value="Homodimeric domain of signal transducing histidine kinase"/>
    <property type="match status" value="1"/>
</dbReference>
<dbReference type="Gene3D" id="3.30.450.20">
    <property type="entry name" value="PAS domain"/>
    <property type="match status" value="1"/>
</dbReference>
<dbReference type="InterPro" id="IPR003660">
    <property type="entry name" value="HAMP_dom"/>
</dbReference>
<reference evidence="15" key="1">
    <citation type="submission" date="2021-01" db="EMBL/GenBank/DDBJ databases">
        <title>Modified the classification status of verrucomicrobia.</title>
        <authorList>
            <person name="Feng X."/>
        </authorList>
    </citation>
    <scope>NUCLEOTIDE SEQUENCE</scope>
    <source>
        <strain evidence="15">5K15</strain>
    </source>
</reference>
<evidence type="ECO:0000256" key="2">
    <source>
        <dbReference type="ARBA" id="ARBA00004651"/>
    </source>
</evidence>
<dbReference type="PANTHER" id="PTHR45436">
    <property type="entry name" value="SENSOR HISTIDINE KINASE YKOH"/>
    <property type="match status" value="1"/>
</dbReference>
<dbReference type="Gene3D" id="1.10.287.130">
    <property type="match status" value="1"/>
</dbReference>
<dbReference type="GO" id="GO:0005886">
    <property type="term" value="C:plasma membrane"/>
    <property type="evidence" value="ECO:0007669"/>
    <property type="project" value="UniProtKB-SubCell"/>
</dbReference>
<dbReference type="CDD" id="cd00082">
    <property type="entry name" value="HisKA"/>
    <property type="match status" value="1"/>
</dbReference>
<keyword evidence="4" id="KW-1003">Cell membrane</keyword>
<gene>
    <name evidence="15" type="primary">creC</name>
    <name evidence="15" type="ORF">JIN83_07565</name>
</gene>
<keyword evidence="5" id="KW-0597">Phosphoprotein</keyword>
<evidence type="ECO:0000256" key="9">
    <source>
        <dbReference type="ARBA" id="ARBA00022989"/>
    </source>
</evidence>
<dbReference type="SMART" id="SM00387">
    <property type="entry name" value="HATPase_c"/>
    <property type="match status" value="1"/>
</dbReference>
<dbReference type="PROSITE" id="PS50109">
    <property type="entry name" value="HIS_KIN"/>
    <property type="match status" value="1"/>
</dbReference>
<evidence type="ECO:0000259" key="14">
    <source>
        <dbReference type="PROSITE" id="PS50885"/>
    </source>
</evidence>
<evidence type="ECO:0000256" key="3">
    <source>
        <dbReference type="ARBA" id="ARBA00012438"/>
    </source>
</evidence>
<dbReference type="PROSITE" id="PS50885">
    <property type="entry name" value="HAMP"/>
    <property type="match status" value="1"/>
</dbReference>
<dbReference type="GO" id="GO:0000155">
    <property type="term" value="F:phosphorelay sensor kinase activity"/>
    <property type="evidence" value="ECO:0007669"/>
    <property type="project" value="InterPro"/>
</dbReference>
<comment type="caution">
    <text evidence="15">The sequence shown here is derived from an EMBL/GenBank/DDBJ whole genome shotgun (WGS) entry which is preliminary data.</text>
</comment>
<dbReference type="InterPro" id="IPR029151">
    <property type="entry name" value="Sensor-like_sf"/>
</dbReference>
<feature type="domain" description="Histidine kinase" evidence="13">
    <location>
        <begin position="266"/>
        <end position="481"/>
    </location>
</feature>
<organism evidence="15 16">
    <name type="scientific">Oceaniferula flava</name>
    <dbReference type="NCBI Taxonomy" id="2800421"/>
    <lineage>
        <taxon>Bacteria</taxon>
        <taxon>Pseudomonadati</taxon>
        <taxon>Verrucomicrobiota</taxon>
        <taxon>Verrucomicrobiia</taxon>
        <taxon>Verrucomicrobiales</taxon>
        <taxon>Verrucomicrobiaceae</taxon>
        <taxon>Oceaniferula</taxon>
    </lineage>
</organism>
<dbReference type="NCBIfam" id="NF008312">
    <property type="entry name" value="PRK11100.1"/>
    <property type="match status" value="1"/>
</dbReference>
<comment type="subcellular location">
    <subcellularLocation>
        <location evidence="2">Cell membrane</location>
        <topology evidence="2">Multi-pass membrane protein</topology>
    </subcellularLocation>
</comment>
<name>A0AAE2SBI5_9BACT</name>
<dbReference type="EC" id="2.7.13.3" evidence="3"/>
<dbReference type="Proteomes" id="UP000634206">
    <property type="component" value="Unassembled WGS sequence"/>
</dbReference>
<dbReference type="PANTHER" id="PTHR45436:SF10">
    <property type="entry name" value="HISTIDINE KINASE"/>
    <property type="match status" value="1"/>
</dbReference>
<dbReference type="RefSeq" id="WP_309489424.1">
    <property type="nucleotide sequence ID" value="NZ_JAENIG010000004.1"/>
</dbReference>
<dbReference type="AlphaFoldDB" id="A0AAE2SBI5"/>
<evidence type="ECO:0000256" key="4">
    <source>
        <dbReference type="ARBA" id="ARBA00022475"/>
    </source>
</evidence>
<keyword evidence="9 12" id="KW-1133">Transmembrane helix</keyword>
<evidence type="ECO:0000256" key="7">
    <source>
        <dbReference type="ARBA" id="ARBA00022692"/>
    </source>
</evidence>
<evidence type="ECO:0000256" key="12">
    <source>
        <dbReference type="SAM" id="Phobius"/>
    </source>
</evidence>
<dbReference type="EMBL" id="JAENIG010000004">
    <property type="protein sequence ID" value="MBK1854813.1"/>
    <property type="molecule type" value="Genomic_DNA"/>
</dbReference>
<comment type="catalytic activity">
    <reaction evidence="1">
        <text>ATP + protein L-histidine = ADP + protein N-phospho-L-histidine.</text>
        <dbReference type="EC" id="2.7.13.3"/>
    </reaction>
</comment>
<dbReference type="InterPro" id="IPR036890">
    <property type="entry name" value="HATPase_C_sf"/>
</dbReference>
<evidence type="ECO:0000256" key="5">
    <source>
        <dbReference type="ARBA" id="ARBA00022553"/>
    </source>
</evidence>
<feature type="domain" description="HAMP" evidence="14">
    <location>
        <begin position="207"/>
        <end position="259"/>
    </location>
</feature>
<evidence type="ECO:0000256" key="11">
    <source>
        <dbReference type="ARBA" id="ARBA00023136"/>
    </source>
</evidence>
<dbReference type="Pfam" id="PF02518">
    <property type="entry name" value="HATPase_c"/>
    <property type="match status" value="1"/>
</dbReference>
<evidence type="ECO:0000256" key="10">
    <source>
        <dbReference type="ARBA" id="ARBA00023012"/>
    </source>
</evidence>
<evidence type="ECO:0000256" key="1">
    <source>
        <dbReference type="ARBA" id="ARBA00000085"/>
    </source>
</evidence>
<dbReference type="PRINTS" id="PR00344">
    <property type="entry name" value="BCTRLSENSOR"/>
</dbReference>
<keyword evidence="7 12" id="KW-0812">Transmembrane</keyword>
<proteinExistence type="predicted"/>
<evidence type="ECO:0000313" key="15">
    <source>
        <dbReference type="EMBL" id="MBK1854813.1"/>
    </source>
</evidence>
<evidence type="ECO:0000256" key="6">
    <source>
        <dbReference type="ARBA" id="ARBA00022679"/>
    </source>
</evidence>
<dbReference type="InterPro" id="IPR050428">
    <property type="entry name" value="TCS_sensor_his_kinase"/>
</dbReference>
<keyword evidence="10" id="KW-0902">Two-component regulatory system</keyword>
<keyword evidence="16" id="KW-1185">Reference proteome</keyword>
<dbReference type="InterPro" id="IPR005467">
    <property type="entry name" value="His_kinase_dom"/>
</dbReference>
<dbReference type="Gene3D" id="3.30.565.10">
    <property type="entry name" value="Histidine kinase-like ATPase, C-terminal domain"/>
    <property type="match status" value="1"/>
</dbReference>
<sequence length="482" mass="53326">MRLTRVTLFLLVLIIGFGFYRLAVYLLDDVDAQTFQATEEVMVDTAHVMAGMVEQTIADSDSPLDAETLRRAFEHAQRHSIEAKIYNHTKTELGLNVYLTDANGKVIFDSDRSRRVGQDLLEYNDVRRTLSGQYGARSSREDENDPNSSVLFVASPIHAGEEIVGVLTVYKAQADVRTFISGRRKDILTATLFIGGGITLLVVAVFVWVFQPLGKLTNYAQAISRGERRPLPKLGKGREVNTLGNALHDMRETLEGREYVKNYISTLTHELKSPLAAIGGASELLEEDMPAEKRQRFLENIRRETVRCENLVRDLVQLSELEGQSYLQHHRPFNLAELCREIADEAGPRMAVKQLTLKSELDDSLQLIGDSMVIKLAIKNLLENAIGFSPEGGSVLLKLGREHEYAVLSIEDEGPGAPDYALERAFEHFYSLPRPGTERKGTGLGLPLVAEAAKLHDGCAQLANKAGGSGCVASLKLPLSRP</sequence>
<keyword evidence="8 15" id="KW-0418">Kinase</keyword>
<dbReference type="SUPFAM" id="SSF103190">
    <property type="entry name" value="Sensory domain-like"/>
    <property type="match status" value="1"/>
</dbReference>
<dbReference type="InterPro" id="IPR003661">
    <property type="entry name" value="HisK_dim/P_dom"/>
</dbReference>
<dbReference type="Gene3D" id="6.10.340.10">
    <property type="match status" value="1"/>
</dbReference>
<evidence type="ECO:0000256" key="8">
    <source>
        <dbReference type="ARBA" id="ARBA00022777"/>
    </source>
</evidence>
<dbReference type="SUPFAM" id="SSF55874">
    <property type="entry name" value="ATPase domain of HSP90 chaperone/DNA topoisomerase II/histidine kinase"/>
    <property type="match status" value="1"/>
</dbReference>
<dbReference type="SMART" id="SM00388">
    <property type="entry name" value="HisKA"/>
    <property type="match status" value="1"/>
</dbReference>
<dbReference type="InterPro" id="IPR004358">
    <property type="entry name" value="Sig_transdc_His_kin-like_C"/>
</dbReference>
<evidence type="ECO:0000313" key="16">
    <source>
        <dbReference type="Proteomes" id="UP000634206"/>
    </source>
</evidence>
<feature type="transmembrane region" description="Helical" evidence="12">
    <location>
        <begin position="6"/>
        <end position="27"/>
    </location>
</feature>
<keyword evidence="6 15" id="KW-0808">Transferase</keyword>
<dbReference type="Pfam" id="PF00512">
    <property type="entry name" value="HisKA"/>
    <property type="match status" value="1"/>
</dbReference>